<keyword evidence="1 8" id="KW-0444">Lipid biosynthesis</keyword>
<evidence type="ECO:0000259" key="9">
    <source>
        <dbReference type="Pfam" id="PF01648"/>
    </source>
</evidence>
<evidence type="ECO:0000256" key="1">
    <source>
        <dbReference type="ARBA" id="ARBA00022516"/>
    </source>
</evidence>
<comment type="similarity">
    <text evidence="8">Belongs to the P-Pant transferase superfamily. AcpS family.</text>
</comment>
<dbReference type="HAMAP" id="MF_00101">
    <property type="entry name" value="AcpS"/>
    <property type="match status" value="1"/>
</dbReference>
<evidence type="ECO:0000256" key="2">
    <source>
        <dbReference type="ARBA" id="ARBA00022679"/>
    </source>
</evidence>
<keyword evidence="11" id="KW-1185">Reference proteome</keyword>
<dbReference type="GO" id="GO:0006633">
    <property type="term" value="P:fatty acid biosynthetic process"/>
    <property type="evidence" value="ECO:0007669"/>
    <property type="project" value="UniProtKB-UniRule"/>
</dbReference>
<dbReference type="NCBIfam" id="TIGR00516">
    <property type="entry name" value="acpS"/>
    <property type="match status" value="1"/>
</dbReference>
<name>A0AAU0UTC0_9FIRM</name>
<evidence type="ECO:0000313" key="10">
    <source>
        <dbReference type="EMBL" id="WRO23541.1"/>
    </source>
</evidence>
<evidence type="ECO:0000256" key="8">
    <source>
        <dbReference type="HAMAP-Rule" id="MF_00101"/>
    </source>
</evidence>
<dbReference type="Proteomes" id="UP001329915">
    <property type="component" value="Chromosome"/>
</dbReference>
<keyword evidence="7 8" id="KW-0275">Fatty acid biosynthesis</keyword>
<feature type="binding site" evidence="8">
    <location>
        <position position="7"/>
    </location>
    <ligand>
        <name>Mg(2+)</name>
        <dbReference type="ChEBI" id="CHEBI:18420"/>
    </ligand>
</feature>
<comment type="cofactor">
    <cofactor evidence="8">
        <name>Mg(2+)</name>
        <dbReference type="ChEBI" id="CHEBI:18420"/>
    </cofactor>
</comment>
<proteinExistence type="inferred from homology"/>
<dbReference type="InterPro" id="IPR008278">
    <property type="entry name" value="4-PPantetheinyl_Trfase_dom"/>
</dbReference>
<dbReference type="Pfam" id="PF01648">
    <property type="entry name" value="ACPS"/>
    <property type="match status" value="1"/>
</dbReference>
<keyword evidence="3 8" id="KW-0479">Metal-binding</keyword>
<organism evidence="10 11">
    <name type="scientific">Metallumcola ferriviriculae</name>
    <dbReference type="NCBI Taxonomy" id="3039180"/>
    <lineage>
        <taxon>Bacteria</taxon>
        <taxon>Bacillati</taxon>
        <taxon>Bacillota</taxon>
        <taxon>Clostridia</taxon>
        <taxon>Neomoorellales</taxon>
        <taxon>Desulfitibacteraceae</taxon>
        <taxon>Metallumcola</taxon>
    </lineage>
</organism>
<accession>A0AAU0UTC0</accession>
<dbReference type="GO" id="GO:0005737">
    <property type="term" value="C:cytoplasm"/>
    <property type="evidence" value="ECO:0007669"/>
    <property type="project" value="UniProtKB-SubCell"/>
</dbReference>
<keyword evidence="2 8" id="KW-0808">Transferase</keyword>
<dbReference type="KEGG" id="dbc:MFMK1_003404"/>
<dbReference type="InterPro" id="IPR004568">
    <property type="entry name" value="Ppantetheine-prot_Trfase_dom"/>
</dbReference>
<dbReference type="EMBL" id="CP121694">
    <property type="protein sequence ID" value="WRO23541.1"/>
    <property type="molecule type" value="Genomic_DNA"/>
</dbReference>
<evidence type="ECO:0000256" key="5">
    <source>
        <dbReference type="ARBA" id="ARBA00022842"/>
    </source>
</evidence>
<feature type="domain" description="4'-phosphopantetheinyl transferase" evidence="9">
    <location>
        <begin position="4"/>
        <end position="101"/>
    </location>
</feature>
<dbReference type="EC" id="2.7.8.7" evidence="8"/>
<dbReference type="NCBIfam" id="TIGR00556">
    <property type="entry name" value="pantethn_trn"/>
    <property type="match status" value="1"/>
</dbReference>
<dbReference type="InterPro" id="IPR037143">
    <property type="entry name" value="4-PPantetheinyl_Trfase_dom_sf"/>
</dbReference>
<evidence type="ECO:0000256" key="4">
    <source>
        <dbReference type="ARBA" id="ARBA00022832"/>
    </source>
</evidence>
<protein>
    <recommendedName>
        <fullName evidence="8">Holo-[acyl-carrier-protein] synthase</fullName>
        <shortName evidence="8">Holo-ACP synthase</shortName>
        <ecNumber evidence="8">2.7.8.7</ecNumber>
    </recommendedName>
    <alternativeName>
        <fullName evidence="8">4'-phosphopantetheinyl transferase AcpS</fullName>
    </alternativeName>
</protein>
<keyword evidence="6 8" id="KW-0443">Lipid metabolism</keyword>
<sequence length="124" mass="13602">METIGVDIIEIKRIAVLVDKWSGKFTKRIFTTEELSYCFTKKFPAPSLAARFAAKEAVLKAMGLGLGACKLKDIEVISHPSGKPELKLHEKAEEIAHSMGLVRWQISLSHSKSHAVAMVLAVGN</sequence>
<keyword evidence="5 8" id="KW-0460">Magnesium</keyword>
<evidence type="ECO:0000256" key="7">
    <source>
        <dbReference type="ARBA" id="ARBA00023160"/>
    </source>
</evidence>
<comment type="function">
    <text evidence="8">Transfers the 4'-phosphopantetheine moiety from coenzyme A to a Ser of acyl-carrier-protein.</text>
</comment>
<keyword evidence="8" id="KW-0963">Cytoplasm</keyword>
<evidence type="ECO:0000256" key="3">
    <source>
        <dbReference type="ARBA" id="ARBA00022723"/>
    </source>
</evidence>
<dbReference type="SUPFAM" id="SSF56214">
    <property type="entry name" value="4'-phosphopantetheinyl transferase"/>
    <property type="match status" value="1"/>
</dbReference>
<comment type="catalytic activity">
    <reaction evidence="8">
        <text>apo-[ACP] + CoA = holo-[ACP] + adenosine 3',5'-bisphosphate + H(+)</text>
        <dbReference type="Rhea" id="RHEA:12068"/>
        <dbReference type="Rhea" id="RHEA-COMP:9685"/>
        <dbReference type="Rhea" id="RHEA-COMP:9690"/>
        <dbReference type="ChEBI" id="CHEBI:15378"/>
        <dbReference type="ChEBI" id="CHEBI:29999"/>
        <dbReference type="ChEBI" id="CHEBI:57287"/>
        <dbReference type="ChEBI" id="CHEBI:58343"/>
        <dbReference type="ChEBI" id="CHEBI:64479"/>
        <dbReference type="EC" id="2.7.8.7"/>
    </reaction>
</comment>
<keyword evidence="4 8" id="KW-0276">Fatty acid metabolism</keyword>
<dbReference type="AlphaFoldDB" id="A0AAU0UTC0"/>
<dbReference type="GO" id="GO:0008897">
    <property type="term" value="F:holo-[acyl-carrier-protein] synthase activity"/>
    <property type="evidence" value="ECO:0007669"/>
    <property type="project" value="UniProtKB-UniRule"/>
</dbReference>
<dbReference type="Gene3D" id="3.90.470.20">
    <property type="entry name" value="4'-phosphopantetheinyl transferase domain"/>
    <property type="match status" value="1"/>
</dbReference>
<evidence type="ECO:0000313" key="11">
    <source>
        <dbReference type="Proteomes" id="UP001329915"/>
    </source>
</evidence>
<gene>
    <name evidence="8 10" type="primary">acpS</name>
    <name evidence="10" type="ORF">MFMK1_003404</name>
</gene>
<feature type="binding site" evidence="8">
    <location>
        <position position="56"/>
    </location>
    <ligand>
        <name>Mg(2+)</name>
        <dbReference type="ChEBI" id="CHEBI:18420"/>
    </ligand>
</feature>
<dbReference type="InterPro" id="IPR002582">
    <property type="entry name" value="ACPS"/>
</dbReference>
<comment type="subcellular location">
    <subcellularLocation>
        <location evidence="8">Cytoplasm</location>
    </subcellularLocation>
</comment>
<dbReference type="GO" id="GO:0000287">
    <property type="term" value="F:magnesium ion binding"/>
    <property type="evidence" value="ECO:0007669"/>
    <property type="project" value="UniProtKB-UniRule"/>
</dbReference>
<reference evidence="10 11" key="1">
    <citation type="submission" date="2023-04" db="EMBL/GenBank/DDBJ databases">
        <authorList>
            <person name="Hsu D."/>
        </authorList>
    </citation>
    <scope>NUCLEOTIDE SEQUENCE [LARGE SCALE GENOMIC DNA]</scope>
    <source>
        <strain evidence="10 11">MK1</strain>
    </source>
</reference>
<dbReference type="RefSeq" id="WP_366922923.1">
    <property type="nucleotide sequence ID" value="NZ_CP121694.1"/>
</dbReference>
<evidence type="ECO:0000256" key="6">
    <source>
        <dbReference type="ARBA" id="ARBA00023098"/>
    </source>
</evidence>